<dbReference type="PANTHER" id="PTHR43133:SF52">
    <property type="entry name" value="ECF RNA POLYMERASE SIGMA FACTOR SIGL"/>
    <property type="match status" value="1"/>
</dbReference>
<gene>
    <name evidence="8" type="ORF">PVK37_09500</name>
</gene>
<feature type="domain" description="RNA polymerase sigma-70 region 4" evidence="7">
    <location>
        <begin position="122"/>
        <end position="169"/>
    </location>
</feature>
<proteinExistence type="inferred from homology"/>
<evidence type="ECO:0000313" key="8">
    <source>
        <dbReference type="EMBL" id="WDZ86605.1"/>
    </source>
</evidence>
<dbReference type="InterPro" id="IPR039425">
    <property type="entry name" value="RNA_pol_sigma-70-like"/>
</dbReference>
<keyword evidence="4" id="KW-0238">DNA-binding</keyword>
<dbReference type="PANTHER" id="PTHR43133">
    <property type="entry name" value="RNA POLYMERASE ECF-TYPE SIGMA FACTO"/>
    <property type="match status" value="1"/>
</dbReference>
<dbReference type="NCBIfam" id="TIGR02937">
    <property type="entry name" value="sigma70-ECF"/>
    <property type="match status" value="1"/>
</dbReference>
<dbReference type="InterPro" id="IPR014284">
    <property type="entry name" value="RNA_pol_sigma-70_dom"/>
</dbReference>
<accession>A0ABY7ZUG9</accession>
<protein>
    <submittedName>
        <fullName evidence="8">Sigma-70 family RNA polymerase sigma factor</fullName>
    </submittedName>
</protein>
<dbReference type="Gene3D" id="1.10.1740.10">
    <property type="match status" value="1"/>
</dbReference>
<dbReference type="EMBL" id="CP118615">
    <property type="protein sequence ID" value="WDZ86605.1"/>
    <property type="molecule type" value="Genomic_DNA"/>
</dbReference>
<dbReference type="SUPFAM" id="SSF88659">
    <property type="entry name" value="Sigma3 and sigma4 domains of RNA polymerase sigma factors"/>
    <property type="match status" value="1"/>
</dbReference>
<evidence type="ECO:0000256" key="5">
    <source>
        <dbReference type="ARBA" id="ARBA00023163"/>
    </source>
</evidence>
<evidence type="ECO:0000313" key="9">
    <source>
        <dbReference type="Proteomes" id="UP001219605"/>
    </source>
</evidence>
<evidence type="ECO:0000259" key="6">
    <source>
        <dbReference type="Pfam" id="PF04542"/>
    </source>
</evidence>
<organism evidence="8 9">
    <name type="scientific">Micromonospora cathayae</name>
    <dbReference type="NCBI Taxonomy" id="3028804"/>
    <lineage>
        <taxon>Bacteria</taxon>
        <taxon>Bacillati</taxon>
        <taxon>Actinomycetota</taxon>
        <taxon>Actinomycetes</taxon>
        <taxon>Micromonosporales</taxon>
        <taxon>Micromonosporaceae</taxon>
        <taxon>Micromonospora</taxon>
    </lineage>
</organism>
<comment type="similarity">
    <text evidence="1">Belongs to the sigma-70 factor family. ECF subfamily.</text>
</comment>
<dbReference type="Proteomes" id="UP001219605">
    <property type="component" value="Chromosome"/>
</dbReference>
<keyword evidence="3" id="KW-0731">Sigma factor</keyword>
<evidence type="ECO:0000256" key="4">
    <source>
        <dbReference type="ARBA" id="ARBA00023125"/>
    </source>
</evidence>
<feature type="domain" description="RNA polymerase sigma-70 region 2" evidence="6">
    <location>
        <begin position="25"/>
        <end position="88"/>
    </location>
</feature>
<dbReference type="Gene3D" id="1.10.10.10">
    <property type="entry name" value="Winged helix-like DNA-binding domain superfamily/Winged helix DNA-binding domain"/>
    <property type="match status" value="1"/>
</dbReference>
<evidence type="ECO:0000256" key="3">
    <source>
        <dbReference type="ARBA" id="ARBA00023082"/>
    </source>
</evidence>
<dbReference type="CDD" id="cd06171">
    <property type="entry name" value="Sigma70_r4"/>
    <property type="match status" value="1"/>
</dbReference>
<keyword evidence="5" id="KW-0804">Transcription</keyword>
<dbReference type="SUPFAM" id="SSF88946">
    <property type="entry name" value="Sigma2 domain of RNA polymerase sigma factors"/>
    <property type="match status" value="1"/>
</dbReference>
<keyword evidence="9" id="KW-1185">Reference proteome</keyword>
<dbReference type="InterPro" id="IPR013324">
    <property type="entry name" value="RNA_pol_sigma_r3/r4-like"/>
</dbReference>
<evidence type="ECO:0000256" key="1">
    <source>
        <dbReference type="ARBA" id="ARBA00010641"/>
    </source>
</evidence>
<reference evidence="8 9" key="1">
    <citation type="submission" date="2023-02" db="EMBL/GenBank/DDBJ databases">
        <authorList>
            <person name="Mo P."/>
        </authorList>
    </citation>
    <scope>NUCLEOTIDE SEQUENCE [LARGE SCALE GENOMIC DNA]</scope>
    <source>
        <strain evidence="8 9">HUAS 3</strain>
    </source>
</reference>
<dbReference type="Pfam" id="PF04542">
    <property type="entry name" value="Sigma70_r2"/>
    <property type="match status" value="1"/>
</dbReference>
<name>A0ABY7ZUG9_9ACTN</name>
<evidence type="ECO:0000259" key="7">
    <source>
        <dbReference type="Pfam" id="PF04545"/>
    </source>
</evidence>
<dbReference type="Pfam" id="PF04545">
    <property type="entry name" value="Sigma70_r4"/>
    <property type="match status" value="1"/>
</dbReference>
<dbReference type="InterPro" id="IPR036388">
    <property type="entry name" value="WH-like_DNA-bd_sf"/>
</dbReference>
<dbReference type="RefSeq" id="WP_275033447.1">
    <property type="nucleotide sequence ID" value="NZ_CP118615.1"/>
</dbReference>
<dbReference type="InterPro" id="IPR013325">
    <property type="entry name" value="RNA_pol_sigma_r2"/>
</dbReference>
<dbReference type="InterPro" id="IPR007630">
    <property type="entry name" value="RNA_pol_sigma70_r4"/>
</dbReference>
<dbReference type="InterPro" id="IPR007627">
    <property type="entry name" value="RNA_pol_sigma70_r2"/>
</dbReference>
<sequence length="175" mass="19635">MAADARQARDSDARIRQLLAEQGAQLTRFVWGLTLGNRQATEDLVQETLVRAWRNLDSLPQDNAGRSRRWLFTVARRLVIDEARRRQARPVTVPAELPAEYGVTIDETAATAIATQALRQAVSQLTDAHRQVLHEIYFRGRTVKEVAADLSIPVGTVRSRIHYALRALRTALTEG</sequence>
<keyword evidence="2" id="KW-0805">Transcription regulation</keyword>
<evidence type="ECO:0000256" key="2">
    <source>
        <dbReference type="ARBA" id="ARBA00023015"/>
    </source>
</evidence>